<keyword evidence="3" id="KW-1185">Reference proteome</keyword>
<organism evidence="2 3">
    <name type="scientific">Paenibacillus odorifer</name>
    <dbReference type="NCBI Taxonomy" id="189426"/>
    <lineage>
        <taxon>Bacteria</taxon>
        <taxon>Bacillati</taxon>
        <taxon>Bacillota</taxon>
        <taxon>Bacilli</taxon>
        <taxon>Bacillales</taxon>
        <taxon>Paenibacillaceae</taxon>
        <taxon>Paenibacillus</taxon>
    </lineage>
</organism>
<proteinExistence type="predicted"/>
<keyword evidence="1" id="KW-0472">Membrane</keyword>
<reference evidence="2 3" key="1">
    <citation type="submission" date="2016-10" db="EMBL/GenBank/DDBJ databases">
        <title>Paenibacillus species isolates.</title>
        <authorList>
            <person name="Beno S.M."/>
        </authorList>
    </citation>
    <scope>NUCLEOTIDE SEQUENCE [LARGE SCALE GENOMIC DNA]</scope>
    <source>
        <strain evidence="2 3">FSL R5-0923</strain>
    </source>
</reference>
<gene>
    <name evidence="2" type="ORF">BSK51_05065</name>
</gene>
<evidence type="ECO:0000313" key="3">
    <source>
        <dbReference type="Proteomes" id="UP000187313"/>
    </source>
</evidence>
<sequence>MLHSVYKGNEAVSLGEEMPSEEPSFIWDWRRTQMSIDQLISLLVLVIMIVQLAGYKGKH</sequence>
<evidence type="ECO:0000256" key="1">
    <source>
        <dbReference type="SAM" id="Phobius"/>
    </source>
</evidence>
<dbReference type="Proteomes" id="UP000187313">
    <property type="component" value="Unassembled WGS sequence"/>
</dbReference>
<keyword evidence="1" id="KW-1133">Transmembrane helix</keyword>
<comment type="caution">
    <text evidence="2">The sequence shown here is derived from an EMBL/GenBank/DDBJ whole genome shotgun (WGS) entry which is preliminary data.</text>
</comment>
<feature type="transmembrane region" description="Helical" evidence="1">
    <location>
        <begin position="38"/>
        <end position="55"/>
    </location>
</feature>
<dbReference type="EMBL" id="MPTD01000003">
    <property type="protein sequence ID" value="OMD54458.1"/>
    <property type="molecule type" value="Genomic_DNA"/>
</dbReference>
<evidence type="ECO:0000313" key="2">
    <source>
        <dbReference type="EMBL" id="OMD54458.1"/>
    </source>
</evidence>
<keyword evidence="1" id="KW-0812">Transmembrane</keyword>
<accession>A0ABX3HV27</accession>
<protein>
    <submittedName>
        <fullName evidence="2">Uncharacterized protein</fullName>
    </submittedName>
</protein>
<name>A0ABX3HV27_9BACL</name>